<evidence type="ECO:0000256" key="4">
    <source>
        <dbReference type="ARBA" id="ARBA00023004"/>
    </source>
</evidence>
<keyword evidence="5" id="KW-0503">Monooxygenase</keyword>
<dbReference type="InParanoid" id="A0A2N3N831"/>
<dbReference type="STRING" id="41688.A0A2N3N831"/>
<dbReference type="InterPro" id="IPR053007">
    <property type="entry name" value="CYP450_monoxygenase_sec-met"/>
</dbReference>
<accession>A0A2N3N831</accession>
<comment type="cofactor">
    <cofactor evidence="1 6">
        <name>heme</name>
        <dbReference type="ChEBI" id="CHEBI:30413"/>
    </cofactor>
</comment>
<dbReference type="Proteomes" id="UP000233524">
    <property type="component" value="Unassembled WGS sequence"/>
</dbReference>
<dbReference type="GO" id="GO:0004497">
    <property type="term" value="F:monooxygenase activity"/>
    <property type="evidence" value="ECO:0007669"/>
    <property type="project" value="UniProtKB-KW"/>
</dbReference>
<evidence type="ECO:0000256" key="2">
    <source>
        <dbReference type="ARBA" id="ARBA00010617"/>
    </source>
</evidence>
<evidence type="ECO:0000256" key="3">
    <source>
        <dbReference type="ARBA" id="ARBA00022723"/>
    </source>
</evidence>
<evidence type="ECO:0000256" key="5">
    <source>
        <dbReference type="ARBA" id="ARBA00023033"/>
    </source>
</evidence>
<gene>
    <name evidence="7" type="ORF">jhhlp_004997</name>
</gene>
<keyword evidence="4 6" id="KW-0408">Iron</keyword>
<keyword evidence="5" id="KW-0560">Oxidoreductase</keyword>
<evidence type="ECO:0000256" key="6">
    <source>
        <dbReference type="PIRSR" id="PIRSR602403-1"/>
    </source>
</evidence>
<feature type="binding site" description="axial binding residue" evidence="6">
    <location>
        <position position="453"/>
    </location>
    <ligand>
        <name>heme</name>
        <dbReference type="ChEBI" id="CHEBI:30413"/>
    </ligand>
    <ligandPart>
        <name>Fe</name>
        <dbReference type="ChEBI" id="CHEBI:18248"/>
    </ligandPart>
</feature>
<evidence type="ECO:0000256" key="1">
    <source>
        <dbReference type="ARBA" id="ARBA00001971"/>
    </source>
</evidence>
<dbReference type="PANTHER" id="PTHR47582:SF1">
    <property type="entry name" value="P450, PUTATIVE (EUROFUNG)-RELATED"/>
    <property type="match status" value="1"/>
</dbReference>
<keyword evidence="3 6" id="KW-0479">Metal-binding</keyword>
<dbReference type="Pfam" id="PF00067">
    <property type="entry name" value="p450"/>
    <property type="match status" value="1"/>
</dbReference>
<reference evidence="7 8" key="1">
    <citation type="journal article" date="2017" name="G3 (Bethesda)">
        <title>First Draft Genome Sequence of the Pathogenic Fungus Lomentospora prolificans (Formerly Scedosporium prolificans).</title>
        <authorList>
            <person name="Luo R."/>
            <person name="Zimin A."/>
            <person name="Workman R."/>
            <person name="Fan Y."/>
            <person name="Pertea G."/>
            <person name="Grossman N."/>
            <person name="Wear M.P."/>
            <person name="Jia B."/>
            <person name="Miller H."/>
            <person name="Casadevall A."/>
            <person name="Timp W."/>
            <person name="Zhang S.X."/>
            <person name="Salzberg S.L."/>
        </authorList>
    </citation>
    <scope>NUCLEOTIDE SEQUENCE [LARGE SCALE GENOMIC DNA]</scope>
    <source>
        <strain evidence="7 8">JHH-5317</strain>
    </source>
</reference>
<keyword evidence="8" id="KW-1185">Reference proteome</keyword>
<dbReference type="PRINTS" id="PR00465">
    <property type="entry name" value="EP450IV"/>
</dbReference>
<comment type="similarity">
    <text evidence="2">Belongs to the cytochrome P450 family.</text>
</comment>
<evidence type="ECO:0000313" key="8">
    <source>
        <dbReference type="Proteomes" id="UP000233524"/>
    </source>
</evidence>
<dbReference type="GO" id="GO:0020037">
    <property type="term" value="F:heme binding"/>
    <property type="evidence" value="ECO:0007669"/>
    <property type="project" value="InterPro"/>
</dbReference>
<name>A0A2N3N831_9PEZI</name>
<dbReference type="InterPro" id="IPR036396">
    <property type="entry name" value="Cyt_P450_sf"/>
</dbReference>
<evidence type="ECO:0000313" key="7">
    <source>
        <dbReference type="EMBL" id="PKS08611.1"/>
    </source>
</evidence>
<dbReference type="CDD" id="cd11040">
    <property type="entry name" value="CYP7_CYP8-like"/>
    <property type="match status" value="1"/>
</dbReference>
<sequence>MLPWPTNLSVAGRLSEVDWTPGMVAAVAALPVALYLFQRVVFPTVDAREPPILRPKVPFFGHIISLIREYTSMFDRLYKEKALPICSLPMLNGYIYVINDPALISAAMRNRNLSFDPFSLEFAVGSLGMTQHHVDLFSAPGMMDEITHVIHSSLTGDNVFQMNVKALADISSLLNKVKPSEGLHVADVSHWLRDLMTMATMAAMFGKNNPFAVKDVPDFWEFDKGVGLLALGIAQNILAPNALAARKRSQAKLAKFYEARLDEGDDVAAIIKNRAALERRLGIPPDEMANIEYSMAFVGTSNTIPTLIWFFLNVFASDDFVARIRAEVQQVATIETNPDTGKRTATIDITRLEKGCPTLFACYRETLRKYSDVLGNRRVMADTTLRDPTTGHEYLLRKGINVQWPAQVTHNLPSVWGEDTDAFRPERFIDTSSLDEKKRRGAMVPFGGGRNLCPGRYFAQAENLGFVSAVALGFDVEGVKVPPSGNAWLGTAVRRPDWSDISPSITIKRRPGWEDVSWGFKC</sequence>
<comment type="caution">
    <text evidence="7">The sequence shown here is derived from an EMBL/GenBank/DDBJ whole genome shotgun (WGS) entry which is preliminary data.</text>
</comment>
<dbReference type="GO" id="GO:0005506">
    <property type="term" value="F:iron ion binding"/>
    <property type="evidence" value="ECO:0007669"/>
    <property type="project" value="InterPro"/>
</dbReference>
<dbReference type="PANTHER" id="PTHR47582">
    <property type="entry name" value="P450, PUTATIVE (EUROFUNG)-RELATED"/>
    <property type="match status" value="1"/>
</dbReference>
<dbReference type="GO" id="GO:0016705">
    <property type="term" value="F:oxidoreductase activity, acting on paired donors, with incorporation or reduction of molecular oxygen"/>
    <property type="evidence" value="ECO:0007669"/>
    <property type="project" value="InterPro"/>
</dbReference>
<organism evidence="7 8">
    <name type="scientific">Lomentospora prolificans</name>
    <dbReference type="NCBI Taxonomy" id="41688"/>
    <lineage>
        <taxon>Eukaryota</taxon>
        <taxon>Fungi</taxon>
        <taxon>Dikarya</taxon>
        <taxon>Ascomycota</taxon>
        <taxon>Pezizomycotina</taxon>
        <taxon>Sordariomycetes</taxon>
        <taxon>Hypocreomycetidae</taxon>
        <taxon>Microascales</taxon>
        <taxon>Microascaceae</taxon>
        <taxon>Lomentospora</taxon>
    </lineage>
</organism>
<proteinExistence type="inferred from homology"/>
<dbReference type="Gene3D" id="1.10.630.10">
    <property type="entry name" value="Cytochrome P450"/>
    <property type="match status" value="1"/>
</dbReference>
<dbReference type="OrthoDB" id="1470350at2759"/>
<dbReference type="VEuPathDB" id="FungiDB:jhhlp_004997"/>
<evidence type="ECO:0008006" key="9">
    <source>
        <dbReference type="Google" id="ProtNLM"/>
    </source>
</evidence>
<dbReference type="EMBL" id="NLAX01000095">
    <property type="protein sequence ID" value="PKS08611.1"/>
    <property type="molecule type" value="Genomic_DNA"/>
</dbReference>
<dbReference type="SUPFAM" id="SSF48264">
    <property type="entry name" value="Cytochrome P450"/>
    <property type="match status" value="1"/>
</dbReference>
<dbReference type="InterPro" id="IPR001128">
    <property type="entry name" value="Cyt_P450"/>
</dbReference>
<dbReference type="AlphaFoldDB" id="A0A2N3N831"/>
<keyword evidence="6" id="KW-0349">Heme</keyword>
<protein>
    <recommendedName>
        <fullName evidence="9">Prostacyclin synthase</fullName>
    </recommendedName>
</protein>
<dbReference type="InterPro" id="IPR002403">
    <property type="entry name" value="Cyt_P450_E_grp-IV"/>
</dbReference>